<accession>A0A7X0B2K8</accession>
<dbReference type="CDD" id="cd05269">
    <property type="entry name" value="TMR_SDR_a"/>
    <property type="match status" value="1"/>
</dbReference>
<dbReference type="InterPro" id="IPR036291">
    <property type="entry name" value="NAD(P)-bd_dom_sf"/>
</dbReference>
<dbReference type="Gene3D" id="3.40.50.720">
    <property type="entry name" value="NAD(P)-binding Rossmann-like Domain"/>
    <property type="match status" value="1"/>
</dbReference>
<feature type="domain" description="NmrA-like" evidence="1">
    <location>
        <begin position="6"/>
        <end position="250"/>
    </location>
</feature>
<evidence type="ECO:0000259" key="1">
    <source>
        <dbReference type="Pfam" id="PF05368"/>
    </source>
</evidence>
<dbReference type="PANTHER" id="PTHR47129:SF1">
    <property type="entry name" value="NMRA-LIKE DOMAIN-CONTAINING PROTEIN"/>
    <property type="match status" value="1"/>
</dbReference>
<dbReference type="Gene3D" id="3.90.25.10">
    <property type="entry name" value="UDP-galactose 4-epimerase, domain 1"/>
    <property type="match status" value="1"/>
</dbReference>
<keyword evidence="2" id="KW-0560">Oxidoreductase</keyword>
<gene>
    <name evidence="2" type="ORF">FHS74_004808</name>
</gene>
<dbReference type="InterPro" id="IPR008030">
    <property type="entry name" value="NmrA-like"/>
</dbReference>
<keyword evidence="3" id="KW-1185">Reference proteome</keyword>
<evidence type="ECO:0000313" key="3">
    <source>
        <dbReference type="Proteomes" id="UP000539175"/>
    </source>
</evidence>
<dbReference type="EMBL" id="JACIIZ010000016">
    <property type="protein sequence ID" value="MBB6254222.1"/>
    <property type="molecule type" value="Genomic_DNA"/>
</dbReference>
<protein>
    <submittedName>
        <fullName evidence="2">NAD(P)H dehydrogenase (Quinone)</fullName>
        <ecNumber evidence="2">1.6.5.2</ecNumber>
    </submittedName>
</protein>
<evidence type="ECO:0000313" key="2">
    <source>
        <dbReference type="EMBL" id="MBB6254222.1"/>
    </source>
</evidence>
<dbReference type="AlphaFoldDB" id="A0A7X0B2K8"/>
<dbReference type="EC" id="1.6.5.2" evidence="2"/>
<dbReference type="InterPro" id="IPR052718">
    <property type="entry name" value="NmrA-type_oxidoreductase"/>
</dbReference>
<organism evidence="2 3">
    <name type="scientific">Nitrospirillum iridis</name>
    <dbReference type="NCBI Taxonomy" id="765888"/>
    <lineage>
        <taxon>Bacteria</taxon>
        <taxon>Pseudomonadati</taxon>
        <taxon>Pseudomonadota</taxon>
        <taxon>Alphaproteobacteria</taxon>
        <taxon>Rhodospirillales</taxon>
        <taxon>Azospirillaceae</taxon>
        <taxon>Nitrospirillum</taxon>
    </lineage>
</organism>
<dbReference type="GO" id="GO:0003955">
    <property type="term" value="F:NAD(P)H dehydrogenase (quinone) activity"/>
    <property type="evidence" value="ECO:0007669"/>
    <property type="project" value="UniProtKB-EC"/>
</dbReference>
<reference evidence="2 3" key="1">
    <citation type="submission" date="2020-08" db="EMBL/GenBank/DDBJ databases">
        <title>Genomic Encyclopedia of Type Strains, Phase IV (KMG-IV): sequencing the most valuable type-strain genomes for metagenomic binning, comparative biology and taxonomic classification.</title>
        <authorList>
            <person name="Goeker M."/>
        </authorList>
    </citation>
    <scope>NUCLEOTIDE SEQUENCE [LARGE SCALE GENOMIC DNA]</scope>
    <source>
        <strain evidence="2 3">DSM 22198</strain>
    </source>
</reference>
<name>A0A7X0B2K8_9PROT</name>
<dbReference type="PANTHER" id="PTHR47129">
    <property type="entry name" value="QUINONE OXIDOREDUCTASE 2"/>
    <property type="match status" value="1"/>
</dbReference>
<proteinExistence type="predicted"/>
<dbReference type="Proteomes" id="UP000539175">
    <property type="component" value="Unassembled WGS sequence"/>
</dbReference>
<comment type="caution">
    <text evidence="2">The sequence shown here is derived from an EMBL/GenBank/DDBJ whole genome shotgun (WGS) entry which is preliminary data.</text>
</comment>
<dbReference type="SUPFAM" id="SSF51735">
    <property type="entry name" value="NAD(P)-binding Rossmann-fold domains"/>
    <property type="match status" value="1"/>
</dbReference>
<sequence>MSTSPRLLVTGASGQLGRLVIQSLLKTVPAARIVATVRTLAKATDLQALGVEVREADYDQPAVLDAAFQGIDRLLLISSSEIGRRVPQHRNAIDAAVRAGVGLIGYTSLLHGDASPLPLKAEHVATEAALRASGAPFVILRNGWYLENYNGFIAPGLEHGAVFGSAGEGRIAAAARADYADAAAAVLAAGAEHAGKIYELAGDDGFTMADWAAALSEVAGKVVAYNNLPEADYKALLINIGLPAPVADLLSSSDVGAAQGGLYDASRTLSRLIGRPTTPLKTALAAALKG</sequence>
<dbReference type="Pfam" id="PF05368">
    <property type="entry name" value="NmrA"/>
    <property type="match status" value="1"/>
</dbReference>
<dbReference type="RefSeq" id="WP_184806367.1">
    <property type="nucleotide sequence ID" value="NZ_JACIIZ010000016.1"/>
</dbReference>